<dbReference type="Pfam" id="PF09296">
    <property type="entry name" value="NUDIX-like"/>
    <property type="match status" value="1"/>
</dbReference>
<dbReference type="Pfam" id="PF00293">
    <property type="entry name" value="NUDIX"/>
    <property type="match status" value="1"/>
</dbReference>
<evidence type="ECO:0000256" key="6">
    <source>
        <dbReference type="ARBA" id="ARBA00022801"/>
    </source>
</evidence>
<evidence type="ECO:0000313" key="13">
    <source>
        <dbReference type="Proteomes" id="UP000664859"/>
    </source>
</evidence>
<evidence type="ECO:0000256" key="7">
    <source>
        <dbReference type="ARBA" id="ARBA00022842"/>
    </source>
</evidence>
<proteinExistence type="inferred from homology"/>
<evidence type="ECO:0000256" key="1">
    <source>
        <dbReference type="ARBA" id="ARBA00001946"/>
    </source>
</evidence>
<reference evidence="12" key="1">
    <citation type="submission" date="2021-02" db="EMBL/GenBank/DDBJ databases">
        <title>First Annotated Genome of the Yellow-green Alga Tribonema minus.</title>
        <authorList>
            <person name="Mahan K.M."/>
        </authorList>
    </citation>
    <scope>NUCLEOTIDE SEQUENCE</scope>
    <source>
        <strain evidence="12">UTEX B ZZ1240</strain>
    </source>
</reference>
<dbReference type="EMBL" id="JAFCMP010000552">
    <property type="protein sequence ID" value="KAG5175199.1"/>
    <property type="molecule type" value="Genomic_DNA"/>
</dbReference>
<dbReference type="PROSITE" id="PS00893">
    <property type="entry name" value="NUDIX_BOX"/>
    <property type="match status" value="1"/>
</dbReference>
<sequence length="347" mass="36755">MRVAPLAVCVLHLIARRVSCFSASVPRRAAFYTDPDLERRGRDALLLPGALEDVLTEGSCKIMPVYKGKSCLVVEEGKASIYTMAVTLARELLEADSSGATATLIHLGAKGGHRYFGLHVPPHMPFPAPPGAQLLELRSAAEMLLDDADSGLLGLARALAAFHGATGFCPACGTATASYKLGSGRRCTAAECGAVQYPRIDPAVMMMVLSTDGSHALLGRKKAWAPGRYSCLAGFTEMSESLEQTVVREVEEEAGVAVDPASVIFVSSQPWPFPRQLMVGFFARALPAEGGALPTLYVDPKELEAAQWFPKGEVAAALSSDGSDGGLHFPGKASLARRLLQDWALGT</sequence>
<evidence type="ECO:0000256" key="3">
    <source>
        <dbReference type="ARBA" id="ARBA00009595"/>
    </source>
</evidence>
<dbReference type="PANTHER" id="PTHR42904">
    <property type="entry name" value="NUDIX HYDROLASE, NUDC SUBFAMILY"/>
    <property type="match status" value="1"/>
</dbReference>
<dbReference type="EC" id="3.6.1.22" evidence="4"/>
<evidence type="ECO:0000259" key="11">
    <source>
        <dbReference type="PROSITE" id="PS51462"/>
    </source>
</evidence>
<dbReference type="InterPro" id="IPR020084">
    <property type="entry name" value="NUDIX_hydrolase_CS"/>
</dbReference>
<evidence type="ECO:0000256" key="2">
    <source>
        <dbReference type="ARBA" id="ARBA00001947"/>
    </source>
</evidence>
<dbReference type="GO" id="GO:0005829">
    <property type="term" value="C:cytosol"/>
    <property type="evidence" value="ECO:0007669"/>
    <property type="project" value="TreeGrafter"/>
</dbReference>
<dbReference type="GO" id="GO:0046872">
    <property type="term" value="F:metal ion binding"/>
    <property type="evidence" value="ECO:0007669"/>
    <property type="project" value="UniProtKB-KW"/>
</dbReference>
<dbReference type="Proteomes" id="UP000664859">
    <property type="component" value="Unassembled WGS sequence"/>
</dbReference>
<comment type="catalytic activity">
    <reaction evidence="9">
        <text>a 5'-end NAD(+)-phospho-ribonucleoside in mRNA + H2O = a 5'-end phospho-adenosine-phospho-ribonucleoside in mRNA + beta-nicotinamide D-ribonucleotide + 2 H(+)</text>
        <dbReference type="Rhea" id="RHEA:60876"/>
        <dbReference type="Rhea" id="RHEA-COMP:15698"/>
        <dbReference type="Rhea" id="RHEA-COMP:15719"/>
        <dbReference type="ChEBI" id="CHEBI:14649"/>
        <dbReference type="ChEBI" id="CHEBI:15377"/>
        <dbReference type="ChEBI" id="CHEBI:15378"/>
        <dbReference type="ChEBI" id="CHEBI:144029"/>
        <dbReference type="ChEBI" id="CHEBI:144051"/>
    </reaction>
    <physiologicalReaction direction="left-to-right" evidence="9">
        <dbReference type="Rhea" id="RHEA:60877"/>
    </physiologicalReaction>
</comment>
<dbReference type="PROSITE" id="PS51462">
    <property type="entry name" value="NUDIX"/>
    <property type="match status" value="1"/>
</dbReference>
<keyword evidence="6 12" id="KW-0378">Hydrolase</keyword>
<dbReference type="InterPro" id="IPR050241">
    <property type="entry name" value="NAD-cap_RNA_hydrolase_NudC"/>
</dbReference>
<dbReference type="InterPro" id="IPR015375">
    <property type="entry name" value="NADH_PPase-like_N"/>
</dbReference>
<evidence type="ECO:0000256" key="9">
    <source>
        <dbReference type="ARBA" id="ARBA00023679"/>
    </source>
</evidence>
<dbReference type="GO" id="GO:0005777">
    <property type="term" value="C:peroxisome"/>
    <property type="evidence" value="ECO:0007669"/>
    <property type="project" value="TreeGrafter"/>
</dbReference>
<evidence type="ECO:0000313" key="12">
    <source>
        <dbReference type="EMBL" id="KAG5175199.1"/>
    </source>
</evidence>
<keyword evidence="10" id="KW-0732">Signal</keyword>
<keyword evidence="8" id="KW-0520">NAD</keyword>
<comment type="cofactor">
    <cofactor evidence="1">
        <name>Mg(2+)</name>
        <dbReference type="ChEBI" id="CHEBI:18420"/>
    </cofactor>
</comment>
<feature type="domain" description="Nudix hydrolase" evidence="11">
    <location>
        <begin position="199"/>
        <end position="341"/>
    </location>
</feature>
<dbReference type="OrthoDB" id="10249612at2759"/>
<dbReference type="GO" id="GO:0019677">
    <property type="term" value="P:NAD+ catabolic process"/>
    <property type="evidence" value="ECO:0007669"/>
    <property type="project" value="TreeGrafter"/>
</dbReference>
<evidence type="ECO:0000256" key="10">
    <source>
        <dbReference type="SAM" id="SignalP"/>
    </source>
</evidence>
<protein>
    <recommendedName>
        <fullName evidence="4">NAD(+) diphosphatase</fullName>
        <ecNumber evidence="4">3.6.1.22</ecNumber>
    </recommendedName>
</protein>
<feature type="chain" id="PRO_5032472547" description="NAD(+) diphosphatase" evidence="10">
    <location>
        <begin position="21"/>
        <end position="347"/>
    </location>
</feature>
<dbReference type="NCBIfam" id="NF001299">
    <property type="entry name" value="PRK00241.1"/>
    <property type="match status" value="1"/>
</dbReference>
<dbReference type="Gene3D" id="3.90.79.20">
    <property type="match status" value="1"/>
</dbReference>
<dbReference type="GO" id="GO:0006742">
    <property type="term" value="P:NADP+ catabolic process"/>
    <property type="evidence" value="ECO:0007669"/>
    <property type="project" value="TreeGrafter"/>
</dbReference>
<dbReference type="AlphaFoldDB" id="A0A835YGW5"/>
<evidence type="ECO:0000256" key="5">
    <source>
        <dbReference type="ARBA" id="ARBA00022723"/>
    </source>
</evidence>
<keyword evidence="7" id="KW-0460">Magnesium</keyword>
<dbReference type="CDD" id="cd03429">
    <property type="entry name" value="NUDIX_NADH_pyrophosphatase_Nudt13"/>
    <property type="match status" value="1"/>
</dbReference>
<accession>A0A835YGW5</accession>
<dbReference type="Gene3D" id="3.90.79.10">
    <property type="entry name" value="Nucleoside Triphosphate Pyrophosphohydrolase"/>
    <property type="match status" value="1"/>
</dbReference>
<comment type="caution">
    <text evidence="12">The sequence shown here is derived from an EMBL/GenBank/DDBJ whole genome shotgun (WGS) entry which is preliminary data.</text>
</comment>
<evidence type="ECO:0000256" key="8">
    <source>
        <dbReference type="ARBA" id="ARBA00023027"/>
    </source>
</evidence>
<dbReference type="PANTHER" id="PTHR42904:SF6">
    <property type="entry name" value="NAD-CAPPED RNA HYDROLASE NUDT12"/>
    <property type="match status" value="1"/>
</dbReference>
<keyword evidence="5" id="KW-0479">Metal-binding</keyword>
<dbReference type="InterPro" id="IPR049734">
    <property type="entry name" value="NudC-like_C"/>
</dbReference>
<gene>
    <name evidence="12" type="ORF">JKP88DRAFT_203715</name>
</gene>
<dbReference type="InterPro" id="IPR000086">
    <property type="entry name" value="NUDIX_hydrolase_dom"/>
</dbReference>
<dbReference type="GO" id="GO:0035529">
    <property type="term" value="F:NADH pyrophosphatase activity"/>
    <property type="evidence" value="ECO:0007669"/>
    <property type="project" value="TreeGrafter"/>
</dbReference>
<keyword evidence="13" id="KW-1185">Reference proteome</keyword>
<comment type="cofactor">
    <cofactor evidence="2">
        <name>Zn(2+)</name>
        <dbReference type="ChEBI" id="CHEBI:29105"/>
    </cofactor>
</comment>
<comment type="similarity">
    <text evidence="3">Belongs to the Nudix hydrolase family. NudC subfamily.</text>
</comment>
<dbReference type="SUPFAM" id="SSF55811">
    <property type="entry name" value="Nudix"/>
    <property type="match status" value="1"/>
</dbReference>
<evidence type="ECO:0000256" key="4">
    <source>
        <dbReference type="ARBA" id="ARBA00012381"/>
    </source>
</evidence>
<organism evidence="12 13">
    <name type="scientific">Tribonema minus</name>
    <dbReference type="NCBI Taxonomy" id="303371"/>
    <lineage>
        <taxon>Eukaryota</taxon>
        <taxon>Sar</taxon>
        <taxon>Stramenopiles</taxon>
        <taxon>Ochrophyta</taxon>
        <taxon>PX clade</taxon>
        <taxon>Xanthophyceae</taxon>
        <taxon>Tribonematales</taxon>
        <taxon>Tribonemataceae</taxon>
        <taxon>Tribonema</taxon>
    </lineage>
</organism>
<dbReference type="InterPro" id="IPR015797">
    <property type="entry name" value="NUDIX_hydrolase-like_dom_sf"/>
</dbReference>
<feature type="signal peptide" evidence="10">
    <location>
        <begin position="1"/>
        <end position="20"/>
    </location>
</feature>
<name>A0A835YGW5_9STRA</name>